<feature type="compositionally biased region" description="Basic and acidic residues" evidence="1">
    <location>
        <begin position="52"/>
        <end position="67"/>
    </location>
</feature>
<keyword evidence="3" id="KW-1185">Reference proteome</keyword>
<proteinExistence type="predicted"/>
<organism evidence="2 3">
    <name type="scientific">Holospora undulata HU1</name>
    <dbReference type="NCBI Taxonomy" id="1321371"/>
    <lineage>
        <taxon>Bacteria</taxon>
        <taxon>Pseudomonadati</taxon>
        <taxon>Pseudomonadota</taxon>
        <taxon>Alphaproteobacteria</taxon>
        <taxon>Holosporales</taxon>
        <taxon>Holosporaceae</taxon>
        <taxon>Holospora</taxon>
    </lineage>
</organism>
<dbReference type="AlphaFoldDB" id="A0A061JGH7"/>
<protein>
    <submittedName>
        <fullName evidence="2">Uncharacterized protein</fullName>
    </submittedName>
</protein>
<evidence type="ECO:0000313" key="2">
    <source>
        <dbReference type="EMBL" id="ETZ05135.1"/>
    </source>
</evidence>
<evidence type="ECO:0000256" key="1">
    <source>
        <dbReference type="SAM" id="MobiDB-lite"/>
    </source>
</evidence>
<comment type="caution">
    <text evidence="2">The sequence shown here is derived from an EMBL/GenBank/DDBJ whole genome shotgun (WGS) entry which is preliminary data.</text>
</comment>
<dbReference type="EMBL" id="ARPM03000112">
    <property type="protein sequence ID" value="ETZ05135.1"/>
    <property type="molecule type" value="Genomic_DNA"/>
</dbReference>
<gene>
    <name evidence="2" type="ORF">K737_300438</name>
</gene>
<feature type="region of interest" description="Disordered" evidence="1">
    <location>
        <begin position="45"/>
        <end position="67"/>
    </location>
</feature>
<dbReference type="RefSeq" id="WP_006291978.1">
    <property type="nucleotide sequence ID" value="NZ_ARPM03000112.1"/>
</dbReference>
<accession>A0A061JGH7</accession>
<sequence>MQERQSGILEKMIRNLVEKSRINNGRDNPTCSLIDLQSAKTTAQDVNQGIDGGKKVKELKPHNVTDL</sequence>
<reference evidence="2 3" key="1">
    <citation type="journal article" date="2013" name="Genome Announc.">
        <title>Draft Genome Sequence of Holospora undulata Strain HU1, a Micronucleus-Specific Symbiont of the Ciliate Paramecium caudatum.</title>
        <authorList>
            <person name="Dohra H."/>
            <person name="Suzuki H."/>
            <person name="Suzuki T."/>
            <person name="Tanaka K."/>
            <person name="Fujishima M."/>
        </authorList>
    </citation>
    <scope>NUCLEOTIDE SEQUENCE [LARGE SCALE GENOMIC DNA]</scope>
    <source>
        <strain evidence="2 3">HU1</strain>
    </source>
</reference>
<dbReference type="Proteomes" id="UP000026922">
    <property type="component" value="Unassembled WGS sequence"/>
</dbReference>
<evidence type="ECO:0000313" key="3">
    <source>
        <dbReference type="Proteomes" id="UP000026922"/>
    </source>
</evidence>
<name>A0A061JGH7_9PROT</name>